<organism evidence="2 3">
    <name type="scientific">Cyprinus carpio</name>
    <name type="common">Common carp</name>
    <dbReference type="NCBI Taxonomy" id="7962"/>
    <lineage>
        <taxon>Eukaryota</taxon>
        <taxon>Metazoa</taxon>
        <taxon>Chordata</taxon>
        <taxon>Craniata</taxon>
        <taxon>Vertebrata</taxon>
        <taxon>Euteleostomi</taxon>
        <taxon>Actinopterygii</taxon>
        <taxon>Neopterygii</taxon>
        <taxon>Teleostei</taxon>
        <taxon>Ostariophysi</taxon>
        <taxon>Cypriniformes</taxon>
        <taxon>Cyprinidae</taxon>
        <taxon>Cyprininae</taxon>
        <taxon>Cyprinus</taxon>
    </lineage>
</organism>
<reference evidence="2" key="1">
    <citation type="submission" date="2025-08" db="UniProtKB">
        <authorList>
            <consortium name="Ensembl"/>
        </authorList>
    </citation>
    <scope>IDENTIFICATION</scope>
</reference>
<feature type="compositionally biased region" description="Acidic residues" evidence="1">
    <location>
        <begin position="354"/>
        <end position="364"/>
    </location>
</feature>
<evidence type="ECO:0000313" key="3">
    <source>
        <dbReference type="Proteomes" id="UP000694701"/>
    </source>
</evidence>
<dbReference type="InterPro" id="IPR052237">
    <property type="entry name" value="Ataxin-7-like_regulator"/>
</dbReference>
<name>A0A8C2Q9M5_CYPCA</name>
<feature type="region of interest" description="Disordered" evidence="1">
    <location>
        <begin position="422"/>
        <end position="609"/>
    </location>
</feature>
<evidence type="ECO:0000313" key="2">
    <source>
        <dbReference type="Ensembl" id="ENSCCRP00020115789.1"/>
    </source>
</evidence>
<feature type="compositionally biased region" description="Polar residues" evidence="1">
    <location>
        <begin position="286"/>
        <end position="296"/>
    </location>
</feature>
<protein>
    <submittedName>
        <fullName evidence="2">Ataxin 7-like 2a</fullName>
    </submittedName>
</protein>
<feature type="compositionally biased region" description="Polar residues" evidence="1">
    <location>
        <begin position="209"/>
        <end position="220"/>
    </location>
</feature>
<sequence>MAAPERRVPCLDDFVGQSWSAWTERANLTASEGSDGDEYSKNGKKTTETMTLRKEDMSIFGHFPGHDDFYLVVCGHCSQVVKPQAFEKHCERRHGPLGKIYAHLRSTPPPLQQQRSRHGHTHPSHGASSWSGRNQNVGPLRASPQSPSTPPQFRHTKPPKDGVWHSPSNSGHSESAVFKQPPPIEPTRSSPSPTHRDPPWPHGGPSPNRPSSAEKPQSQRGEAASAPVASGHHRGQRTYKMVSSKSLLSLDLIINIRKVQGRSKNFDQLVAELKMSSRARDRVSQAPESSAASTVSPEPPRDSPAPPLCRRPLTNSPAFRTPTLSESLEEDKPHVEDGSTWPYSPLTQAHISGDESEGEGNDDLADWHSTPWHPKPAALCSFGSHSLGHGVFTFDRRLHHLRSAMSAMVENHLSAHLWKKIPQASDPHSQSPPAKTAAVPASPSSISQHSKQKAGSHNSTSLKTSFYSSHGPGKESNPQSSSTSKAYGQSENSGGGQSTALPSKLGRAPAQSGPGRPKNSTGRTNKQQLRLREAERTTTPDAAALRKRKASYNESDTVGPDKNLVSQNKGRPLISKTPPSASHGQTNGSLSPGSRPSESIAKLNTIIHK</sequence>
<feature type="compositionally biased region" description="Polar residues" evidence="1">
    <location>
        <begin position="341"/>
        <end position="350"/>
    </location>
</feature>
<dbReference type="PANTHER" id="PTHR15117:SF5">
    <property type="entry name" value="ATAXIN-7-LIKE PROTEIN 2"/>
    <property type="match status" value="1"/>
</dbReference>
<dbReference type="Ensembl" id="ENSCCRT00020126282.1">
    <property type="protein sequence ID" value="ENSCCRP00020115789.1"/>
    <property type="gene ID" value="ENSCCRG00020052236.1"/>
</dbReference>
<feature type="compositionally biased region" description="Polar residues" evidence="1">
    <location>
        <begin position="442"/>
        <end position="468"/>
    </location>
</feature>
<feature type="compositionally biased region" description="Polar residues" evidence="1">
    <location>
        <begin position="577"/>
        <end position="597"/>
    </location>
</feature>
<accession>A0A8C2Q9M5</accession>
<feature type="region of interest" description="Disordered" evidence="1">
    <location>
        <begin position="277"/>
        <end position="370"/>
    </location>
</feature>
<evidence type="ECO:0000256" key="1">
    <source>
        <dbReference type="SAM" id="MobiDB-lite"/>
    </source>
</evidence>
<feature type="compositionally biased region" description="Polar residues" evidence="1">
    <location>
        <begin position="476"/>
        <end position="492"/>
    </location>
</feature>
<feature type="compositionally biased region" description="Polar residues" evidence="1">
    <location>
        <begin position="518"/>
        <end position="528"/>
    </location>
</feature>
<feature type="compositionally biased region" description="Polar residues" evidence="1">
    <location>
        <begin position="126"/>
        <end position="137"/>
    </location>
</feature>
<dbReference type="PANTHER" id="PTHR15117">
    <property type="entry name" value="ATAXIN 7 RELATED"/>
    <property type="match status" value="1"/>
</dbReference>
<feature type="region of interest" description="Disordered" evidence="1">
    <location>
        <begin position="101"/>
        <end position="238"/>
    </location>
</feature>
<feature type="compositionally biased region" description="Polar residues" evidence="1">
    <location>
        <begin position="313"/>
        <end position="326"/>
    </location>
</feature>
<proteinExistence type="predicted"/>
<dbReference type="AlphaFoldDB" id="A0A8C2Q9M5"/>
<dbReference type="Proteomes" id="UP000694701">
    <property type="component" value="Unplaced"/>
</dbReference>